<dbReference type="PANTHER" id="PTHR30405">
    <property type="entry name" value="TRANSPOSASE"/>
    <property type="match status" value="1"/>
</dbReference>
<evidence type="ECO:0000259" key="7">
    <source>
        <dbReference type="Pfam" id="PF07282"/>
    </source>
</evidence>
<protein>
    <submittedName>
        <fullName evidence="8">Transposase</fullName>
    </submittedName>
</protein>
<evidence type="ECO:0000313" key="9">
    <source>
        <dbReference type="Proteomes" id="UP000028525"/>
    </source>
</evidence>
<evidence type="ECO:0000256" key="4">
    <source>
        <dbReference type="ARBA" id="ARBA00023125"/>
    </source>
</evidence>
<feature type="non-terminal residue" evidence="8">
    <location>
        <position position="1"/>
    </location>
</feature>
<keyword evidence="3" id="KW-0815">Transposition</keyword>
<dbReference type="RefSeq" id="WP_038285345.1">
    <property type="nucleotide sequence ID" value="NZ_JPME01000087.1"/>
</dbReference>
<dbReference type="NCBIfam" id="NF040570">
    <property type="entry name" value="guided_TnpB"/>
    <property type="match status" value="1"/>
</dbReference>
<evidence type="ECO:0000313" key="8">
    <source>
        <dbReference type="EMBL" id="KEZ85029.1"/>
    </source>
</evidence>
<dbReference type="GO" id="GO:0006310">
    <property type="term" value="P:DNA recombination"/>
    <property type="evidence" value="ECO:0007669"/>
    <property type="project" value="UniProtKB-KW"/>
</dbReference>
<comment type="similarity">
    <text evidence="2">In the N-terminal section; belongs to the transposase 2 family.</text>
</comment>
<sequence>DGVTAAYPRYYRQSMEQLQKEQRRLLKCRIGSKNRNKQRIRVARLHEKVSHQRKDFLHKLSRQITNVYDAVCIEDLNMQGMSQSLNFGKSVHDNGWGIFTSLLDYKLSEQGKKLIKIDKWYPSSKTCSCCGNVKEELSLSERIYQCECGFVCDRDVNAARNIKKQGMLVLA</sequence>
<keyword evidence="5" id="KW-0233">DNA recombination</keyword>
<dbReference type="InterPro" id="IPR051399">
    <property type="entry name" value="RNA-guided_DNA_endo/Transpos"/>
</dbReference>
<dbReference type="STRING" id="29354.IO98_23915"/>
<evidence type="ECO:0000256" key="5">
    <source>
        <dbReference type="ARBA" id="ARBA00023172"/>
    </source>
</evidence>
<comment type="caution">
    <text evidence="8">The sequence shown here is derived from an EMBL/GenBank/DDBJ whole genome shotgun (WGS) entry which is preliminary data.</text>
</comment>
<dbReference type="InterPro" id="IPR001959">
    <property type="entry name" value="Transposase"/>
</dbReference>
<feature type="domain" description="Cas12f1-like TNB" evidence="7">
    <location>
        <begin position="96"/>
        <end position="162"/>
    </location>
</feature>
<dbReference type="AlphaFoldDB" id="A0A084J7U5"/>
<dbReference type="OrthoDB" id="1551477at2"/>
<dbReference type="NCBIfam" id="TIGR01766">
    <property type="entry name" value="IS200/IS605 family accessory protein TnpB-like domain"/>
    <property type="match status" value="1"/>
</dbReference>
<evidence type="ECO:0000256" key="1">
    <source>
        <dbReference type="ARBA" id="ARBA00008761"/>
    </source>
</evidence>
<dbReference type="InterPro" id="IPR010095">
    <property type="entry name" value="Cas12f1-like_TNB"/>
</dbReference>
<feature type="domain" description="Probable transposase IS891/IS1136/IS1341" evidence="6">
    <location>
        <begin position="6"/>
        <end position="84"/>
    </location>
</feature>
<comment type="similarity">
    <text evidence="1">In the C-terminal section; belongs to the transposase 35 family.</text>
</comment>
<name>A0A084J7U5_9FIRM</name>
<evidence type="ECO:0000256" key="2">
    <source>
        <dbReference type="ARBA" id="ARBA00011044"/>
    </source>
</evidence>
<organism evidence="8 9">
    <name type="scientific">Lacrimispora celerecrescens</name>
    <dbReference type="NCBI Taxonomy" id="29354"/>
    <lineage>
        <taxon>Bacteria</taxon>
        <taxon>Bacillati</taxon>
        <taxon>Bacillota</taxon>
        <taxon>Clostridia</taxon>
        <taxon>Lachnospirales</taxon>
        <taxon>Lachnospiraceae</taxon>
        <taxon>Lacrimispora</taxon>
    </lineage>
</organism>
<dbReference type="Proteomes" id="UP000028525">
    <property type="component" value="Unassembled WGS sequence"/>
</dbReference>
<accession>A0A084J7U5</accession>
<reference evidence="8 9" key="1">
    <citation type="submission" date="2014-07" db="EMBL/GenBank/DDBJ databases">
        <title>Draft genome of Clostridium celerecrescens 152B isolated from sediments associated with methane hydrate from Krishna Godavari basin.</title>
        <authorList>
            <person name="Honkalas V.S."/>
            <person name="Dabir A.P."/>
            <person name="Arora P."/>
            <person name="Dhakephalkar P.K."/>
        </authorList>
    </citation>
    <scope>NUCLEOTIDE SEQUENCE [LARGE SCALE GENOMIC DNA]</scope>
    <source>
        <strain evidence="8 9">152B</strain>
    </source>
</reference>
<gene>
    <name evidence="8" type="ORF">IO98_23915</name>
</gene>
<keyword evidence="9" id="KW-1185">Reference proteome</keyword>
<evidence type="ECO:0000256" key="3">
    <source>
        <dbReference type="ARBA" id="ARBA00022578"/>
    </source>
</evidence>
<keyword evidence="4" id="KW-0238">DNA-binding</keyword>
<dbReference type="Pfam" id="PF01385">
    <property type="entry name" value="OrfB_IS605"/>
    <property type="match status" value="1"/>
</dbReference>
<dbReference type="PANTHER" id="PTHR30405:SF11">
    <property type="entry name" value="RNA-GUIDED DNA ENDONUCLEASE RV2885C-RELATED"/>
    <property type="match status" value="1"/>
</dbReference>
<evidence type="ECO:0000259" key="6">
    <source>
        <dbReference type="Pfam" id="PF01385"/>
    </source>
</evidence>
<dbReference type="EMBL" id="JPME01000087">
    <property type="protein sequence ID" value="KEZ85029.1"/>
    <property type="molecule type" value="Genomic_DNA"/>
</dbReference>
<dbReference type="GO" id="GO:0032196">
    <property type="term" value="P:transposition"/>
    <property type="evidence" value="ECO:0007669"/>
    <property type="project" value="UniProtKB-KW"/>
</dbReference>
<proteinExistence type="inferred from homology"/>
<dbReference type="GO" id="GO:0003677">
    <property type="term" value="F:DNA binding"/>
    <property type="evidence" value="ECO:0007669"/>
    <property type="project" value="UniProtKB-KW"/>
</dbReference>
<dbReference type="Pfam" id="PF07282">
    <property type="entry name" value="Cas12f1-like_TNB"/>
    <property type="match status" value="1"/>
</dbReference>